<dbReference type="GO" id="GO:0005829">
    <property type="term" value="C:cytosol"/>
    <property type="evidence" value="ECO:0007669"/>
    <property type="project" value="TreeGrafter"/>
</dbReference>
<dbReference type="NCBIfam" id="TIGR03534">
    <property type="entry name" value="RF_mod_PrmC"/>
    <property type="match status" value="1"/>
</dbReference>
<feature type="domain" description="Methyltransferase small" evidence="5">
    <location>
        <begin position="139"/>
        <end position="222"/>
    </location>
</feature>
<dbReference type="GO" id="GO:0032259">
    <property type="term" value="P:methylation"/>
    <property type="evidence" value="ECO:0007669"/>
    <property type="project" value="UniProtKB-KW"/>
</dbReference>
<evidence type="ECO:0000256" key="3">
    <source>
        <dbReference type="ARBA" id="ARBA00022691"/>
    </source>
</evidence>
<name>K6Y9W6_9ALTE</name>
<evidence type="ECO:0000259" key="5">
    <source>
        <dbReference type="Pfam" id="PF05175"/>
    </source>
</evidence>
<dbReference type="PROSITE" id="PS00092">
    <property type="entry name" value="N6_MTASE"/>
    <property type="match status" value="1"/>
</dbReference>
<dbReference type="RefSeq" id="WP_008843260.1">
    <property type="nucleotide sequence ID" value="NZ_BAEN01000021.1"/>
</dbReference>
<sequence length="313" mass="35354">MTSIDTIDLEEIATELSSILDIVRWSMSQFNQADLYYGHGTDNAWSEALTLALQVLHLPQNMTEDDLHLILQSKLTLAEKKQILALVKRRILEKLPVAYLTNQAWFCGLPFYVDERVLVPRSPFAELIDQHFSTWLESEPQYILDLCTGSGCIAIALAYEFEESQVDAVDISDDALQVADINIQEHGLHDRVLPIKSDLMEALQGHKYDLIVSNPPYVDAEDMSDLPDEFHHEPELGLAAGEDGLVLVDTILRQAVEHLNPDGWLFVEVGNSEVHMNAKYPELDIHWVEFEHGGRGVFAINHANLTAYWAKHS</sequence>
<dbReference type="STRING" id="1127673.GLIP_0798"/>
<dbReference type="OrthoDB" id="9800643at2"/>
<reference evidence="6 7" key="1">
    <citation type="journal article" date="2017" name="Antonie Van Leeuwenhoek">
        <title>Rhizobium rhizosphaerae sp. nov., a novel species isolated from rice rhizosphere.</title>
        <authorList>
            <person name="Zhao J.J."/>
            <person name="Zhang J."/>
            <person name="Zhang R.J."/>
            <person name="Zhang C.W."/>
            <person name="Yin H.Q."/>
            <person name="Zhang X.X."/>
        </authorList>
    </citation>
    <scope>NUCLEOTIDE SEQUENCE [LARGE SCALE GENOMIC DNA]</scope>
    <source>
        <strain evidence="6 7">E3</strain>
    </source>
</reference>
<dbReference type="InterPro" id="IPR002052">
    <property type="entry name" value="DNA_methylase_N6_adenine_CS"/>
</dbReference>
<comment type="caution">
    <text evidence="6">The sequence shown here is derived from an EMBL/GenBank/DDBJ whole genome shotgun (WGS) entry which is preliminary data.</text>
</comment>
<dbReference type="SUPFAM" id="SSF53335">
    <property type="entry name" value="S-adenosyl-L-methionine-dependent methyltransferases"/>
    <property type="match status" value="1"/>
</dbReference>
<dbReference type="AlphaFoldDB" id="K6Y9W6"/>
<dbReference type="InterPro" id="IPR017127">
    <property type="entry name" value="Ribosome_uL3_MTase"/>
</dbReference>
<evidence type="ECO:0000256" key="2">
    <source>
        <dbReference type="ARBA" id="ARBA00022679"/>
    </source>
</evidence>
<dbReference type="EMBL" id="BAEN01000021">
    <property type="protein sequence ID" value="GAC13443.1"/>
    <property type="molecule type" value="Genomic_DNA"/>
</dbReference>
<dbReference type="EC" id="2.1.1.298" evidence="4"/>
<evidence type="ECO:0000256" key="4">
    <source>
        <dbReference type="HAMAP-Rule" id="MF_02125"/>
    </source>
</evidence>
<gene>
    <name evidence="4" type="primary">prmB</name>
    <name evidence="6" type="ORF">GLIP_0798</name>
</gene>
<dbReference type="GO" id="GO:0003676">
    <property type="term" value="F:nucleic acid binding"/>
    <property type="evidence" value="ECO:0007669"/>
    <property type="project" value="InterPro"/>
</dbReference>
<comment type="function">
    <text evidence="4">Methylates ribosomal protein uL3 on a specific glutamine residue.</text>
</comment>
<comment type="similarity">
    <text evidence="4">Belongs to the protein N5-glutamine methyltransferase family. PrmB subfamily.</text>
</comment>
<evidence type="ECO:0000313" key="7">
    <source>
        <dbReference type="Proteomes" id="UP000006334"/>
    </source>
</evidence>
<dbReference type="InterPro" id="IPR019874">
    <property type="entry name" value="RF_methyltr_PrmC"/>
</dbReference>
<dbReference type="CDD" id="cd02440">
    <property type="entry name" value="AdoMet_MTases"/>
    <property type="match status" value="1"/>
</dbReference>
<dbReference type="InterPro" id="IPR029063">
    <property type="entry name" value="SAM-dependent_MTases_sf"/>
</dbReference>
<evidence type="ECO:0000313" key="6">
    <source>
        <dbReference type="EMBL" id="GAC13443.1"/>
    </source>
</evidence>
<protein>
    <recommendedName>
        <fullName evidence="4">Ribosomal protein uL3 glutamine methyltransferase</fullName>
        <shortName evidence="4">uL3 MTase</shortName>
        <ecNumber evidence="4">2.1.1.298</ecNumber>
    </recommendedName>
    <alternativeName>
        <fullName evidence="4">N5-glutamine methyltransferase PrmB</fullName>
    </alternativeName>
</protein>
<dbReference type="HAMAP" id="MF_02125">
    <property type="entry name" value="L3_methyltr_PrmB"/>
    <property type="match status" value="1"/>
</dbReference>
<keyword evidence="3 4" id="KW-0949">S-adenosyl-L-methionine</keyword>
<dbReference type="eggNOG" id="COG2890">
    <property type="taxonomic scope" value="Bacteria"/>
</dbReference>
<dbReference type="Gene3D" id="3.40.50.150">
    <property type="entry name" value="Vaccinia Virus protein VP39"/>
    <property type="match status" value="1"/>
</dbReference>
<dbReference type="Gene3D" id="1.10.8.10">
    <property type="entry name" value="DNA helicase RuvA subunit, C-terminal domain"/>
    <property type="match status" value="1"/>
</dbReference>
<organism evidence="6 7">
    <name type="scientific">Aliiglaciecola lipolytica E3</name>
    <dbReference type="NCBI Taxonomy" id="1127673"/>
    <lineage>
        <taxon>Bacteria</taxon>
        <taxon>Pseudomonadati</taxon>
        <taxon>Pseudomonadota</taxon>
        <taxon>Gammaproteobacteria</taxon>
        <taxon>Alteromonadales</taxon>
        <taxon>Alteromonadaceae</taxon>
        <taxon>Aliiglaciecola</taxon>
    </lineage>
</organism>
<keyword evidence="2 4" id="KW-0808">Transferase</keyword>
<dbReference type="Proteomes" id="UP000006334">
    <property type="component" value="Unassembled WGS sequence"/>
</dbReference>
<dbReference type="FunFam" id="3.40.50.150:FF:000042">
    <property type="entry name" value="50S ribosomal protein L3 glutamine methyltransferase"/>
    <property type="match status" value="1"/>
</dbReference>
<dbReference type="GO" id="GO:0036009">
    <property type="term" value="F:protein-glutamine N-methyltransferase activity"/>
    <property type="evidence" value="ECO:0007669"/>
    <property type="project" value="UniProtKB-UniRule"/>
</dbReference>
<dbReference type="PANTHER" id="PTHR47806:SF1">
    <property type="entry name" value="RIBOSOMAL PROTEIN UL3 GLUTAMINE METHYLTRANSFERASE"/>
    <property type="match status" value="1"/>
</dbReference>
<dbReference type="InterPro" id="IPR004556">
    <property type="entry name" value="HemK-like"/>
</dbReference>
<dbReference type="NCBIfam" id="TIGR03533">
    <property type="entry name" value="L3_gln_methyl"/>
    <property type="match status" value="1"/>
</dbReference>
<keyword evidence="1 4" id="KW-0489">Methyltransferase</keyword>
<dbReference type="Pfam" id="PF05175">
    <property type="entry name" value="MTS"/>
    <property type="match status" value="1"/>
</dbReference>
<comment type="catalytic activity">
    <reaction evidence="4">
        <text>L-glutaminyl-[ribosomal protein uL3] + S-adenosyl-L-methionine = N(5)-methyl-L-glutaminyl-[ribosomal protein uL3] + S-adenosyl-L-homocysteine + H(+)</text>
        <dbReference type="Rhea" id="RHEA:45020"/>
        <dbReference type="Rhea" id="RHEA-COMP:11063"/>
        <dbReference type="Rhea" id="RHEA-COMP:11064"/>
        <dbReference type="ChEBI" id="CHEBI:15378"/>
        <dbReference type="ChEBI" id="CHEBI:30011"/>
        <dbReference type="ChEBI" id="CHEBI:57856"/>
        <dbReference type="ChEBI" id="CHEBI:59789"/>
        <dbReference type="ChEBI" id="CHEBI:61891"/>
        <dbReference type="EC" id="2.1.1.298"/>
    </reaction>
</comment>
<accession>K6Y9W6</accession>
<dbReference type="InterPro" id="IPR007848">
    <property type="entry name" value="Small_mtfrase_dom"/>
</dbReference>
<dbReference type="PIRSF" id="PIRSF037167">
    <property type="entry name" value="Mtase_YfcB_prd"/>
    <property type="match status" value="1"/>
</dbReference>
<dbReference type="PANTHER" id="PTHR47806">
    <property type="entry name" value="50S RIBOSOMAL PROTEIN L3 GLUTAMINE METHYLTRANSFERASE"/>
    <property type="match status" value="1"/>
</dbReference>
<evidence type="ECO:0000256" key="1">
    <source>
        <dbReference type="ARBA" id="ARBA00022603"/>
    </source>
</evidence>
<keyword evidence="7" id="KW-1185">Reference proteome</keyword>
<proteinExistence type="inferred from homology"/>
<dbReference type="NCBIfam" id="TIGR00536">
    <property type="entry name" value="hemK_fam"/>
    <property type="match status" value="1"/>
</dbReference>